<accession>A0ABX1IAR6</accession>
<keyword evidence="3" id="KW-0966">Cell projection</keyword>
<dbReference type="Gene3D" id="3.30.750.140">
    <property type="match status" value="1"/>
</dbReference>
<feature type="domain" description="Flagellar hook-length control protein-like C-terminal" evidence="2">
    <location>
        <begin position="308"/>
        <end position="382"/>
    </location>
</feature>
<reference evidence="3 4" key="1">
    <citation type="submission" date="2020-04" db="EMBL/GenBank/DDBJ databases">
        <title>Draft Whole-Genome sequence of Marichromatium bheemlicum DSM 18632, type strain.</title>
        <authorList>
            <person name="Kyndt J.A."/>
            <person name="Meyer T.E."/>
        </authorList>
    </citation>
    <scope>NUCLEOTIDE SEQUENCE [LARGE SCALE GENOMIC DNA]</scope>
    <source>
        <strain evidence="3 4">DSM 18632</strain>
    </source>
</reference>
<dbReference type="Pfam" id="PF02120">
    <property type="entry name" value="Flg_hook"/>
    <property type="match status" value="1"/>
</dbReference>
<feature type="region of interest" description="Disordered" evidence="1">
    <location>
        <begin position="53"/>
        <end position="77"/>
    </location>
</feature>
<dbReference type="EMBL" id="JAAXKX010000009">
    <property type="protein sequence ID" value="NKN33186.1"/>
    <property type="molecule type" value="Genomic_DNA"/>
</dbReference>
<evidence type="ECO:0000313" key="3">
    <source>
        <dbReference type="EMBL" id="NKN33186.1"/>
    </source>
</evidence>
<gene>
    <name evidence="3" type="ORF">HF203_08120</name>
</gene>
<comment type="caution">
    <text evidence="3">The sequence shown here is derived from an EMBL/GenBank/DDBJ whole genome shotgun (WGS) entry which is preliminary data.</text>
</comment>
<dbReference type="RefSeq" id="WP_168668503.1">
    <property type="nucleotide sequence ID" value="NZ_JAAXKX010000009.1"/>
</dbReference>
<feature type="region of interest" description="Disordered" evidence="1">
    <location>
        <begin position="375"/>
        <end position="396"/>
    </location>
</feature>
<dbReference type="InterPro" id="IPR021136">
    <property type="entry name" value="Flagellar_hook_control-like_C"/>
</dbReference>
<dbReference type="InterPro" id="IPR038610">
    <property type="entry name" value="FliK-like_C_sf"/>
</dbReference>
<protein>
    <submittedName>
        <fullName evidence="3">Flagellar hook-length control protein FliK</fullName>
    </submittedName>
</protein>
<evidence type="ECO:0000256" key="1">
    <source>
        <dbReference type="SAM" id="MobiDB-lite"/>
    </source>
</evidence>
<dbReference type="Proteomes" id="UP000740754">
    <property type="component" value="Unassembled WGS sequence"/>
</dbReference>
<name>A0ABX1IAR6_9GAMM</name>
<feature type="compositionally biased region" description="Low complexity" evidence="1">
    <location>
        <begin position="63"/>
        <end position="77"/>
    </location>
</feature>
<sequence length="396" mass="42821">MRQPLELTLGLRLELKLESTTARSTTTTETIARIRPAGGDSVWSAPVRLQLLMPGNSRPQGSAPAAAGTAPPTPTTPVTAEVIALRPIPTLRLLPATGTPTPGGGVVMTHDWVVQQLRTHLPQAQALAEGLGHWVQRLSSPTPASPKGLAPDSGAATDPLMARLTRLLNRLPDSATLTDPGRLQQRVEGSGIWLEARLAQLAHTPGATTTLADDLKGQLLQIAEQLRRHHQDQVTADAAQRSLLSSAASKALEKEAEGMLKQLISLQLQPLEQPAEQPRWVLELPYREGGGVNTVQAEIERERRPEDAEEAGWTIRLRLDLPELGPLAIRLTFKEQQLRASLVAEQATTAALLRHQLPLLRHQLEARELEIASLHAGQGRTPDPARPVGPLFSEQA</sequence>
<evidence type="ECO:0000313" key="4">
    <source>
        <dbReference type="Proteomes" id="UP000740754"/>
    </source>
</evidence>
<organism evidence="3 4">
    <name type="scientific">Marichromatium bheemlicum</name>
    <dbReference type="NCBI Taxonomy" id="365339"/>
    <lineage>
        <taxon>Bacteria</taxon>
        <taxon>Pseudomonadati</taxon>
        <taxon>Pseudomonadota</taxon>
        <taxon>Gammaproteobacteria</taxon>
        <taxon>Chromatiales</taxon>
        <taxon>Chromatiaceae</taxon>
        <taxon>Marichromatium</taxon>
    </lineage>
</organism>
<dbReference type="CDD" id="cd17470">
    <property type="entry name" value="T3SS_Flik_C"/>
    <property type="match status" value="1"/>
</dbReference>
<keyword evidence="3" id="KW-0282">Flagellum</keyword>
<proteinExistence type="predicted"/>
<evidence type="ECO:0000259" key="2">
    <source>
        <dbReference type="Pfam" id="PF02120"/>
    </source>
</evidence>
<keyword evidence="3" id="KW-0969">Cilium</keyword>
<keyword evidence="4" id="KW-1185">Reference proteome</keyword>